<evidence type="ECO:0000313" key="3">
    <source>
        <dbReference type="Proteomes" id="UP001237780"/>
    </source>
</evidence>
<dbReference type="Pfam" id="PF00535">
    <property type="entry name" value="Glycos_transf_2"/>
    <property type="match status" value="1"/>
</dbReference>
<dbReference type="InterPro" id="IPR001173">
    <property type="entry name" value="Glyco_trans_2-like"/>
</dbReference>
<name>A0ABU0S444_9HYPH</name>
<dbReference type="SUPFAM" id="SSF53448">
    <property type="entry name" value="Nucleotide-diphospho-sugar transferases"/>
    <property type="match status" value="1"/>
</dbReference>
<accession>A0ABU0S444</accession>
<evidence type="ECO:0000313" key="2">
    <source>
        <dbReference type="EMBL" id="MDQ0995396.1"/>
    </source>
</evidence>
<comment type="caution">
    <text evidence="2">The sequence shown here is derived from an EMBL/GenBank/DDBJ whole genome shotgun (WGS) entry which is preliminary data.</text>
</comment>
<dbReference type="Gene3D" id="3.90.550.10">
    <property type="entry name" value="Spore Coat Polysaccharide Biosynthesis Protein SpsA, Chain A"/>
    <property type="match status" value="1"/>
</dbReference>
<dbReference type="PANTHER" id="PTHR43685">
    <property type="entry name" value="GLYCOSYLTRANSFERASE"/>
    <property type="match status" value="1"/>
</dbReference>
<evidence type="ECO:0000259" key="1">
    <source>
        <dbReference type="Pfam" id="PF00535"/>
    </source>
</evidence>
<dbReference type="EC" id="2.4.-.-" evidence="2"/>
<keyword evidence="2" id="KW-0808">Transferase</keyword>
<dbReference type="InterPro" id="IPR050834">
    <property type="entry name" value="Glycosyltransf_2"/>
</dbReference>
<dbReference type="CDD" id="cd00761">
    <property type="entry name" value="Glyco_tranf_GTA_type"/>
    <property type="match status" value="1"/>
</dbReference>
<dbReference type="PANTHER" id="PTHR43685:SF2">
    <property type="entry name" value="GLYCOSYLTRANSFERASE 2-LIKE DOMAIN-CONTAINING PROTEIN"/>
    <property type="match status" value="1"/>
</dbReference>
<dbReference type="EMBL" id="JAUSZT010000002">
    <property type="protein sequence ID" value="MDQ0995396.1"/>
    <property type="molecule type" value="Genomic_DNA"/>
</dbReference>
<sequence length="332" mass="37062">MEDGICTVIAARNASQTIARAIHSALRDPYVEEVIIIDDASEDDTTQVAYQCDDGTKRLKVIRFDVNKGPAAARNHALDSSRAPVISILDADDFFIDGRFSKLMPVEGWDIIADNIAFIEERDGDNFDIGAVAAFDGLIWQLDLATFARRNISKRGVRRGELGFLKPLIRREFLDKHKLRYNERMRLGEDYDLYARALAAGACFYLTNNCGYAAVIRPDSLSGQHSTEDLAQLAAASEALLHLNLPRDIALALREHASHARAKYLHRNFLDMKTRNGLPAAVFDALADPLGFARTTRAIFLDKLDKLSRNSSTSSREGEVRYLFENGRINSN</sequence>
<dbReference type="GO" id="GO:0016757">
    <property type="term" value="F:glycosyltransferase activity"/>
    <property type="evidence" value="ECO:0007669"/>
    <property type="project" value="UniProtKB-KW"/>
</dbReference>
<keyword evidence="2" id="KW-0328">Glycosyltransferase</keyword>
<keyword evidence="3" id="KW-1185">Reference proteome</keyword>
<gene>
    <name evidence="2" type="ORF">QFZ34_000573</name>
</gene>
<dbReference type="RefSeq" id="WP_307276592.1">
    <property type="nucleotide sequence ID" value="NZ_JAUSZT010000002.1"/>
</dbReference>
<dbReference type="Proteomes" id="UP001237780">
    <property type="component" value="Unassembled WGS sequence"/>
</dbReference>
<dbReference type="InterPro" id="IPR029044">
    <property type="entry name" value="Nucleotide-diphossugar_trans"/>
</dbReference>
<proteinExistence type="predicted"/>
<feature type="domain" description="Glycosyltransferase 2-like" evidence="1">
    <location>
        <begin position="8"/>
        <end position="105"/>
    </location>
</feature>
<reference evidence="2 3" key="1">
    <citation type="submission" date="2023-07" db="EMBL/GenBank/DDBJ databases">
        <title>Comparative genomics of wheat-associated soil bacteria to identify genetic determinants of phenazine resistance.</title>
        <authorList>
            <person name="Mouncey N."/>
        </authorList>
    </citation>
    <scope>NUCLEOTIDE SEQUENCE [LARGE SCALE GENOMIC DNA]</scope>
    <source>
        <strain evidence="2 3">W4I11</strain>
    </source>
</reference>
<protein>
    <submittedName>
        <fullName evidence="2">Succinoglycan biosynthesis protein ExoU</fullName>
        <ecNumber evidence="2">2.4.-.-</ecNumber>
    </submittedName>
</protein>
<organism evidence="2 3">
    <name type="scientific">Phyllobacterium ifriqiyense</name>
    <dbReference type="NCBI Taxonomy" id="314238"/>
    <lineage>
        <taxon>Bacteria</taxon>
        <taxon>Pseudomonadati</taxon>
        <taxon>Pseudomonadota</taxon>
        <taxon>Alphaproteobacteria</taxon>
        <taxon>Hyphomicrobiales</taxon>
        <taxon>Phyllobacteriaceae</taxon>
        <taxon>Phyllobacterium</taxon>
    </lineage>
</organism>